<evidence type="ECO:0000256" key="1">
    <source>
        <dbReference type="ARBA" id="ARBA00008645"/>
    </source>
</evidence>
<evidence type="ECO:0000259" key="7">
    <source>
        <dbReference type="Pfam" id="PF12697"/>
    </source>
</evidence>
<evidence type="ECO:0000256" key="4">
    <source>
        <dbReference type="ARBA" id="ARBA00049203"/>
    </source>
</evidence>
<evidence type="ECO:0000256" key="5">
    <source>
        <dbReference type="PIRNR" id="PIRNR022950"/>
    </source>
</evidence>
<feature type="domain" description="AB hydrolase-1" evidence="7">
    <location>
        <begin position="116"/>
        <end position="359"/>
    </location>
</feature>
<name>A0A0G4FBD7_9ALVE</name>
<dbReference type="Pfam" id="PF12697">
    <property type="entry name" value="Abhydrolase_6"/>
    <property type="match status" value="1"/>
</dbReference>
<dbReference type="InterPro" id="IPR000073">
    <property type="entry name" value="AB_hydrolase_1"/>
</dbReference>
<sequence length="373" mass="41039">MTLRIARFHREIIVCCAIQQCEEWAPRFSNVRDETMAGKPPLPAHVLHHLSPEPIPEEEEVEGGVPVFNRVGGETAVSSSSPKGHSWNEYFDETFFLDVGGDKFQVFLAGTKGPLVVCFHGGGHSSLSWAHMAKLCKADVRVAAFDCVGHGGTECKDETDFSKERLVRDGVAVTKKIWERCKEAGGEEPDILLVGHSMGGAIASRVAATEEVPRLGGLVVLDVVEGTALEALGAMRSVVSRFPSRFASLQEAIDWTVKSGTVQNRESAMVSVPSQLCQNPDGSWKYRLDLMKTEPFWDGWFRGLSEVFLAVKVARMLVLAGHDRLDKPLMIAQMQGKFQVALVPQSGHVIEEDQPERVAGLLVEFAKRYRLKG</sequence>
<dbReference type="PANTHER" id="PTHR14189">
    <property type="entry name" value="PROTEIN PHOSPHATASE METHYLESTERASE-1 RELATED"/>
    <property type="match status" value="1"/>
</dbReference>
<dbReference type="GO" id="GO:0051723">
    <property type="term" value="F:protein methylesterase activity"/>
    <property type="evidence" value="ECO:0007669"/>
    <property type="project" value="UniProtKB-EC"/>
</dbReference>
<dbReference type="InterPro" id="IPR016812">
    <property type="entry name" value="PPase_methylesterase_euk"/>
</dbReference>
<dbReference type="InterPro" id="IPR029058">
    <property type="entry name" value="AB_hydrolase_fold"/>
</dbReference>
<organism evidence="8">
    <name type="scientific">Chromera velia CCMP2878</name>
    <dbReference type="NCBI Taxonomy" id="1169474"/>
    <lineage>
        <taxon>Eukaryota</taxon>
        <taxon>Sar</taxon>
        <taxon>Alveolata</taxon>
        <taxon>Colpodellida</taxon>
        <taxon>Chromeraceae</taxon>
        <taxon>Chromera</taxon>
    </lineage>
</organism>
<dbReference type="PRINTS" id="PR00111">
    <property type="entry name" value="ABHYDROLASE"/>
</dbReference>
<reference evidence="8" key="1">
    <citation type="submission" date="2014-11" db="EMBL/GenBank/DDBJ databases">
        <authorList>
            <person name="Otto D Thomas"/>
            <person name="Naeem Raeece"/>
        </authorList>
    </citation>
    <scope>NUCLEOTIDE SEQUENCE</scope>
</reference>
<dbReference type="VEuPathDB" id="CryptoDB:Cvel_16042"/>
<accession>A0A0G4FBD7</accession>
<evidence type="ECO:0000256" key="6">
    <source>
        <dbReference type="PIRSR" id="PIRSR022950-1"/>
    </source>
</evidence>
<dbReference type="Gene3D" id="3.40.50.1820">
    <property type="entry name" value="alpha/beta hydrolase"/>
    <property type="match status" value="1"/>
</dbReference>
<keyword evidence="3 5" id="KW-0378">Hydrolase</keyword>
<evidence type="ECO:0000256" key="3">
    <source>
        <dbReference type="ARBA" id="ARBA00022801"/>
    </source>
</evidence>
<feature type="active site" evidence="6">
    <location>
        <position position="197"/>
    </location>
</feature>
<feature type="active site" evidence="6">
    <location>
        <position position="348"/>
    </location>
</feature>
<protein>
    <recommendedName>
        <fullName evidence="5">Protein phosphatase methylesterase 1</fullName>
        <shortName evidence="5">PME-1</shortName>
        <ecNumber evidence="5">3.1.1.-</ecNumber>
    </recommendedName>
</protein>
<comment type="catalytic activity">
    <reaction evidence="4">
        <text>[phosphatase 2A protein]-C-terminal L-leucine methyl ester + H2O = [phosphatase 2A protein]-C-terminal L-leucine + methanol + H(+)</text>
        <dbReference type="Rhea" id="RHEA:48548"/>
        <dbReference type="Rhea" id="RHEA-COMP:12134"/>
        <dbReference type="Rhea" id="RHEA-COMP:12135"/>
        <dbReference type="ChEBI" id="CHEBI:15377"/>
        <dbReference type="ChEBI" id="CHEBI:15378"/>
        <dbReference type="ChEBI" id="CHEBI:17790"/>
        <dbReference type="ChEBI" id="CHEBI:90516"/>
        <dbReference type="ChEBI" id="CHEBI:90517"/>
        <dbReference type="EC" id="3.1.1.89"/>
    </reaction>
</comment>
<dbReference type="PANTHER" id="PTHR14189:SF0">
    <property type="entry name" value="PROTEIN PHOSPHATASE METHYLESTERASE 1"/>
    <property type="match status" value="1"/>
</dbReference>
<dbReference type="EMBL" id="CDMZ01000241">
    <property type="protein sequence ID" value="CEM09934.1"/>
    <property type="molecule type" value="Genomic_DNA"/>
</dbReference>
<comment type="function">
    <text evidence="5">Demethylates proteins that have been reversibly carboxymethylated.</text>
</comment>
<keyword evidence="2 5" id="KW-0719">Serine esterase</keyword>
<evidence type="ECO:0000256" key="2">
    <source>
        <dbReference type="ARBA" id="ARBA00022487"/>
    </source>
</evidence>
<dbReference type="EC" id="3.1.1.-" evidence="5"/>
<dbReference type="AlphaFoldDB" id="A0A0G4FBD7"/>
<dbReference type="SUPFAM" id="SSF53474">
    <property type="entry name" value="alpha/beta-Hydrolases"/>
    <property type="match status" value="1"/>
</dbReference>
<dbReference type="PIRSF" id="PIRSF022950">
    <property type="entry name" value="PPase_methylesterase_euk"/>
    <property type="match status" value="1"/>
</dbReference>
<dbReference type="PhylomeDB" id="A0A0G4FBD7"/>
<gene>
    <name evidence="8" type="ORF">Cvel_16042</name>
</gene>
<feature type="active site" evidence="6">
    <location>
        <position position="222"/>
    </location>
</feature>
<comment type="similarity">
    <text evidence="1 5">Belongs to the AB hydrolase superfamily.</text>
</comment>
<evidence type="ECO:0000313" key="8">
    <source>
        <dbReference type="EMBL" id="CEM09934.1"/>
    </source>
</evidence>
<proteinExistence type="inferred from homology"/>